<dbReference type="Proteomes" id="UP001056093">
    <property type="component" value="Chromosome"/>
</dbReference>
<dbReference type="EMBL" id="CP097122">
    <property type="protein sequence ID" value="USS92046.1"/>
    <property type="molecule type" value="Genomic_DNA"/>
</dbReference>
<sequence length="118" mass="12931">MQWYFKYDPNTFEFIPGAIRADEQPDNTTTVEPTGFYGLPKWNPSTNSWTGQSMNDYLAEQKANAGQQVDPQQQQLAQLLQMIVSLKADSAMNKAQIASLTAKLATAQSAKTGGATNV</sequence>
<name>A0ABY5BZV5_9LACO</name>
<dbReference type="RefSeq" id="WP_252773850.1">
    <property type="nucleotide sequence ID" value="NZ_CP097122.1"/>
</dbReference>
<proteinExistence type="predicted"/>
<reference evidence="1" key="1">
    <citation type="submission" date="2022-05" db="EMBL/GenBank/DDBJ databases">
        <authorList>
            <person name="Oliphant S.A."/>
            <person name="Watson-Haigh N.S."/>
            <person name="Sumby K.M."/>
            <person name="Gardner J.M."/>
            <person name="Jiranek V."/>
        </authorList>
    </citation>
    <scope>NUCLEOTIDE SEQUENCE</scope>
    <source>
        <strain evidence="1">KI3_B9</strain>
    </source>
</reference>
<accession>A0ABY5BZV5</accession>
<evidence type="ECO:0000313" key="1">
    <source>
        <dbReference type="EMBL" id="USS92046.1"/>
    </source>
</evidence>
<gene>
    <name evidence="1" type="ORF">M3M36_00040</name>
</gene>
<protein>
    <recommendedName>
        <fullName evidence="3">Bacteriophage SP-beta YorD domain-containing protein</fullName>
    </recommendedName>
</protein>
<evidence type="ECO:0000313" key="2">
    <source>
        <dbReference type="Proteomes" id="UP001056093"/>
    </source>
</evidence>
<organism evidence="1 2">
    <name type="scientific">Fructobacillus americanaquae</name>
    <dbReference type="NCBI Taxonomy" id="2940302"/>
    <lineage>
        <taxon>Bacteria</taxon>
        <taxon>Bacillati</taxon>
        <taxon>Bacillota</taxon>
        <taxon>Bacilli</taxon>
        <taxon>Lactobacillales</taxon>
        <taxon>Lactobacillaceae</taxon>
        <taxon>Fructobacillus</taxon>
    </lineage>
</organism>
<evidence type="ECO:0008006" key="3">
    <source>
        <dbReference type="Google" id="ProtNLM"/>
    </source>
</evidence>
<keyword evidence="2" id="KW-1185">Reference proteome</keyword>